<reference evidence="3 4" key="1">
    <citation type="submission" date="2017-07" db="EMBL/GenBank/DDBJ databases">
        <title>Phenotypical and genomic characterization of a clinical isolate of Shewanella bicestrii sp. nov. producing an extended-spectrum beta-lactamase and a new oxacillinase variant.</title>
        <authorList>
            <person name="Jousset A.B."/>
            <person name="Bonnin R.A."/>
            <person name="Girlich D."/>
            <person name="Dabos L."/>
            <person name="Potron A."/>
            <person name="Dortet L."/>
            <person name="Glaser P."/>
            <person name="Naas T."/>
        </authorList>
    </citation>
    <scope>NUCLEOTIDE SEQUENCE [LARGE SCALE GENOMIC DNA]</scope>
    <source>
        <strain evidence="3 4">JAB-1</strain>
    </source>
</reference>
<sequence length="177" mass="19741">MRAFTLISLLLLSLFAQATVYKWVDKDGKVHYSDEPHPNAEVVELKEKTLNQIALPPVKNDADDSQVIQQIQYQVVITSPEEEETVRDNNGDFQVTATVTPEIKSQYLMALKLDGQTVGQPQVGGIFQLKNIDRGEHTIVVDAMTQNGKIFASSSPRKIFLHQAAMNPVPKKQPKSN</sequence>
<evidence type="ECO:0000259" key="2">
    <source>
        <dbReference type="Pfam" id="PF13511"/>
    </source>
</evidence>
<feature type="signal peptide" evidence="1">
    <location>
        <begin position="1"/>
        <end position="18"/>
    </location>
</feature>
<accession>A0A220USC9</accession>
<feature type="domain" description="DUF4124" evidence="2">
    <location>
        <begin position="8"/>
        <end position="48"/>
    </location>
</feature>
<keyword evidence="1" id="KW-0732">Signal</keyword>
<dbReference type="KEGG" id="sbj:CF168_19550"/>
<dbReference type="Pfam" id="PF13511">
    <property type="entry name" value="DUF4124"/>
    <property type="match status" value="1"/>
</dbReference>
<dbReference type="RefSeq" id="WP_089068718.1">
    <property type="nucleotide sequence ID" value="NZ_CP022358.1"/>
</dbReference>
<keyword evidence="4" id="KW-1185">Reference proteome</keyword>
<protein>
    <submittedName>
        <fullName evidence="3">DUF4124 domain-containing protein</fullName>
    </submittedName>
</protein>
<name>A0A220USC9_9GAMM</name>
<dbReference type="Proteomes" id="UP000198367">
    <property type="component" value="Chromosome"/>
</dbReference>
<evidence type="ECO:0000313" key="3">
    <source>
        <dbReference type="EMBL" id="ASK70890.1"/>
    </source>
</evidence>
<organism evidence="3 4">
    <name type="scientific">Shewanella bicestrii</name>
    <dbReference type="NCBI Taxonomy" id="2018305"/>
    <lineage>
        <taxon>Bacteria</taxon>
        <taxon>Pseudomonadati</taxon>
        <taxon>Pseudomonadota</taxon>
        <taxon>Gammaproteobacteria</taxon>
        <taxon>Alteromonadales</taxon>
        <taxon>Shewanellaceae</taxon>
        <taxon>Shewanella</taxon>
    </lineage>
</organism>
<proteinExistence type="predicted"/>
<evidence type="ECO:0000313" key="4">
    <source>
        <dbReference type="Proteomes" id="UP000198367"/>
    </source>
</evidence>
<gene>
    <name evidence="3" type="ORF">CF168_19550</name>
</gene>
<evidence type="ECO:0000256" key="1">
    <source>
        <dbReference type="SAM" id="SignalP"/>
    </source>
</evidence>
<dbReference type="InterPro" id="IPR025392">
    <property type="entry name" value="DUF4124"/>
</dbReference>
<dbReference type="EMBL" id="CP022358">
    <property type="protein sequence ID" value="ASK70890.1"/>
    <property type="molecule type" value="Genomic_DNA"/>
</dbReference>
<dbReference type="AlphaFoldDB" id="A0A220USC9"/>
<feature type="chain" id="PRO_5012374907" evidence="1">
    <location>
        <begin position="19"/>
        <end position="177"/>
    </location>
</feature>